<keyword evidence="1" id="KW-0378">Hydrolase</keyword>
<keyword evidence="3" id="KW-1185">Reference proteome</keyword>
<name>A0A4Y9YJM4_9AGAM</name>
<gene>
    <name evidence="2" type="ORF">EVG20_g6913</name>
</gene>
<evidence type="ECO:0000313" key="2">
    <source>
        <dbReference type="EMBL" id="TFY61817.1"/>
    </source>
</evidence>
<evidence type="ECO:0000256" key="1">
    <source>
        <dbReference type="ARBA" id="ARBA00022801"/>
    </source>
</evidence>
<dbReference type="InterPro" id="IPR023198">
    <property type="entry name" value="PGP-like_dom2"/>
</dbReference>
<dbReference type="OrthoDB" id="3256520at2759"/>
<protein>
    <recommendedName>
        <fullName evidence="4">Haloacid dehalogenase, type II</fullName>
    </recommendedName>
</protein>
<reference evidence="2 3" key="1">
    <citation type="submission" date="2019-02" db="EMBL/GenBank/DDBJ databases">
        <title>Genome sequencing of the rare red list fungi Dentipellis fragilis.</title>
        <authorList>
            <person name="Buettner E."/>
            <person name="Kellner H."/>
        </authorList>
    </citation>
    <scope>NUCLEOTIDE SEQUENCE [LARGE SCALE GENOMIC DNA]</scope>
    <source>
        <strain evidence="2 3">DSM 105465</strain>
    </source>
</reference>
<dbReference type="EMBL" id="SEOQ01000490">
    <property type="protein sequence ID" value="TFY61817.1"/>
    <property type="molecule type" value="Genomic_DNA"/>
</dbReference>
<dbReference type="Gene3D" id="3.40.50.1000">
    <property type="entry name" value="HAD superfamily/HAD-like"/>
    <property type="match status" value="1"/>
</dbReference>
<dbReference type="Gene3D" id="1.10.150.240">
    <property type="entry name" value="Putative phosphatase, domain 2"/>
    <property type="match status" value="1"/>
</dbReference>
<dbReference type="Pfam" id="PF00702">
    <property type="entry name" value="Hydrolase"/>
    <property type="match status" value="1"/>
</dbReference>
<comment type="caution">
    <text evidence="2">The sequence shown here is derived from an EMBL/GenBank/DDBJ whole genome shotgun (WGS) entry which is preliminary data.</text>
</comment>
<accession>A0A4Y9YJM4</accession>
<sequence>MSKNAESRTQILAFDVYGTLLDTSAIASEIQKYAPDKANEIATTWQLIFTARAGQIYLAPELHGLLQATTEHGLTLSEDELTSLNAAYCTLPAFPDACAALKALQEYTGVEHVIFSNGTSDMITAALDASSLLPYAKTHVLIDTVPLDPAAGPGSTRKYKPAHEVYRALLRSVGKEEHPADVWLVSGYVPAYTRLPTSIRPPQVSTAVFGANAWKFHSNPFDVTGARNCGLRALWVDRARKGWADHLLDGDKDTKATRIVHGLDELVEVVLAGGLVA</sequence>
<proteinExistence type="predicted"/>
<dbReference type="InterPro" id="IPR023214">
    <property type="entry name" value="HAD_sf"/>
</dbReference>
<dbReference type="InterPro" id="IPR036412">
    <property type="entry name" value="HAD-like_sf"/>
</dbReference>
<dbReference type="InterPro" id="IPR051540">
    <property type="entry name" value="S-2-haloacid_dehalogenase"/>
</dbReference>
<dbReference type="PANTHER" id="PTHR43316:SF3">
    <property type="entry name" value="HALOACID DEHALOGENASE, TYPE II (AFU_ORTHOLOGUE AFUA_2G07750)-RELATED"/>
    <property type="match status" value="1"/>
</dbReference>
<dbReference type="STRING" id="205917.A0A4Y9YJM4"/>
<dbReference type="PANTHER" id="PTHR43316">
    <property type="entry name" value="HYDROLASE, HALOACID DELAHOGENASE-RELATED"/>
    <property type="match status" value="1"/>
</dbReference>
<evidence type="ECO:0008006" key="4">
    <source>
        <dbReference type="Google" id="ProtNLM"/>
    </source>
</evidence>
<dbReference type="GO" id="GO:0016787">
    <property type="term" value="F:hydrolase activity"/>
    <property type="evidence" value="ECO:0007669"/>
    <property type="project" value="UniProtKB-KW"/>
</dbReference>
<evidence type="ECO:0000313" key="3">
    <source>
        <dbReference type="Proteomes" id="UP000298327"/>
    </source>
</evidence>
<dbReference type="Proteomes" id="UP000298327">
    <property type="component" value="Unassembled WGS sequence"/>
</dbReference>
<dbReference type="AlphaFoldDB" id="A0A4Y9YJM4"/>
<organism evidence="2 3">
    <name type="scientific">Dentipellis fragilis</name>
    <dbReference type="NCBI Taxonomy" id="205917"/>
    <lineage>
        <taxon>Eukaryota</taxon>
        <taxon>Fungi</taxon>
        <taxon>Dikarya</taxon>
        <taxon>Basidiomycota</taxon>
        <taxon>Agaricomycotina</taxon>
        <taxon>Agaricomycetes</taxon>
        <taxon>Russulales</taxon>
        <taxon>Hericiaceae</taxon>
        <taxon>Dentipellis</taxon>
    </lineage>
</organism>
<dbReference type="SUPFAM" id="SSF56784">
    <property type="entry name" value="HAD-like"/>
    <property type="match status" value="1"/>
</dbReference>